<name>A0A2U3KPL9_9FIRM</name>
<protein>
    <submittedName>
        <fullName evidence="1">Uncharacterized protein</fullName>
    </submittedName>
</protein>
<sequence>MPGNQEKPRLRLGPFIIHEYDISRGTMHRAPTITKIFLFHASISAISQV</sequence>
<proteinExistence type="predicted"/>
<evidence type="ECO:0000313" key="2">
    <source>
        <dbReference type="Proteomes" id="UP000238916"/>
    </source>
</evidence>
<gene>
    <name evidence="1" type="ORF">SBF1_2510011</name>
</gene>
<dbReference type="AlphaFoldDB" id="A0A2U3KPL9"/>
<evidence type="ECO:0000313" key="1">
    <source>
        <dbReference type="EMBL" id="SPF41552.1"/>
    </source>
</evidence>
<dbReference type="Proteomes" id="UP000238916">
    <property type="component" value="Unassembled WGS sequence"/>
</dbReference>
<dbReference type="EMBL" id="OMOF01000170">
    <property type="protein sequence ID" value="SPF41552.1"/>
    <property type="molecule type" value="Genomic_DNA"/>
</dbReference>
<organism evidence="1 2">
    <name type="scientific">Candidatus Desulfosporosinus infrequens</name>
    <dbReference type="NCBI Taxonomy" id="2043169"/>
    <lineage>
        <taxon>Bacteria</taxon>
        <taxon>Bacillati</taxon>
        <taxon>Bacillota</taxon>
        <taxon>Clostridia</taxon>
        <taxon>Eubacteriales</taxon>
        <taxon>Desulfitobacteriaceae</taxon>
        <taxon>Desulfosporosinus</taxon>
    </lineage>
</organism>
<reference evidence="2" key="1">
    <citation type="submission" date="2018-02" db="EMBL/GenBank/DDBJ databases">
        <authorList>
            <person name="Hausmann B."/>
        </authorList>
    </citation>
    <scope>NUCLEOTIDE SEQUENCE [LARGE SCALE GENOMIC DNA]</scope>
    <source>
        <strain evidence="2">Peat soil MAG SbF1</strain>
    </source>
</reference>
<accession>A0A2U3KPL9</accession>